<name>A0ABU7L7P3_9NOCA</name>
<accession>A0ABU7L7P3</accession>
<sequence>MVLRAPDDGLIEFMLESRSISAELLVNAFTNEREVNRIDHDRGEAHAGIDAVLFSKYIFTSWPAEM</sequence>
<comment type="caution">
    <text evidence="1">The sequence shown here is derived from an EMBL/GenBank/DDBJ whole genome shotgun (WGS) entry which is preliminary data.</text>
</comment>
<organism evidence="1 2">
    <name type="scientific">Rhodococcus artemisiae</name>
    <dbReference type="NCBI Taxonomy" id="714159"/>
    <lineage>
        <taxon>Bacteria</taxon>
        <taxon>Bacillati</taxon>
        <taxon>Actinomycetota</taxon>
        <taxon>Actinomycetes</taxon>
        <taxon>Mycobacteriales</taxon>
        <taxon>Nocardiaceae</taxon>
        <taxon>Rhodococcus</taxon>
    </lineage>
</organism>
<evidence type="ECO:0000313" key="2">
    <source>
        <dbReference type="Proteomes" id="UP001336020"/>
    </source>
</evidence>
<dbReference type="EMBL" id="JAUTXY010000003">
    <property type="protein sequence ID" value="MEE2057557.1"/>
    <property type="molecule type" value="Genomic_DNA"/>
</dbReference>
<keyword evidence="2" id="KW-1185">Reference proteome</keyword>
<reference evidence="1 2" key="1">
    <citation type="submission" date="2023-07" db="EMBL/GenBank/DDBJ databases">
        <authorList>
            <person name="Girao M."/>
            <person name="Carvalho M.F."/>
        </authorList>
    </citation>
    <scope>NUCLEOTIDE SEQUENCE [LARGE SCALE GENOMIC DNA]</scope>
    <source>
        <strain evidence="1 2">YIM65754</strain>
    </source>
</reference>
<protein>
    <submittedName>
        <fullName evidence="1">Uncharacterized protein</fullName>
    </submittedName>
</protein>
<proteinExistence type="predicted"/>
<gene>
    <name evidence="1" type="ORF">Q7514_08450</name>
</gene>
<dbReference type="Proteomes" id="UP001336020">
    <property type="component" value="Unassembled WGS sequence"/>
</dbReference>
<evidence type="ECO:0000313" key="1">
    <source>
        <dbReference type="EMBL" id="MEE2057557.1"/>
    </source>
</evidence>
<dbReference type="RefSeq" id="WP_330132812.1">
    <property type="nucleotide sequence ID" value="NZ_JAUTXY010000003.1"/>
</dbReference>